<feature type="transmembrane region" description="Helical" evidence="1">
    <location>
        <begin position="311"/>
        <end position="329"/>
    </location>
</feature>
<feature type="transmembrane region" description="Helical" evidence="1">
    <location>
        <begin position="191"/>
        <end position="208"/>
    </location>
</feature>
<proteinExistence type="predicted"/>
<name>A0A1G1ZRJ8_9BACT</name>
<comment type="caution">
    <text evidence="2">The sequence shown here is derived from an EMBL/GenBank/DDBJ whole genome shotgun (WGS) entry which is preliminary data.</text>
</comment>
<feature type="transmembrane region" description="Helical" evidence="1">
    <location>
        <begin position="263"/>
        <end position="283"/>
    </location>
</feature>
<accession>A0A1G1ZRJ8</accession>
<feature type="transmembrane region" description="Helical" evidence="1">
    <location>
        <begin position="103"/>
        <end position="123"/>
    </location>
</feature>
<gene>
    <name evidence="2" type="ORF">A3I24_02810</name>
</gene>
<feature type="transmembrane region" description="Helical" evidence="1">
    <location>
        <begin position="12"/>
        <end position="31"/>
    </location>
</feature>
<dbReference type="STRING" id="1798409.A3I24_02810"/>
<feature type="transmembrane region" description="Helical" evidence="1">
    <location>
        <begin position="132"/>
        <end position="150"/>
    </location>
</feature>
<evidence type="ECO:0000313" key="2">
    <source>
        <dbReference type="EMBL" id="OGY67085.1"/>
    </source>
</evidence>
<evidence type="ECO:0000256" key="1">
    <source>
        <dbReference type="SAM" id="Phobius"/>
    </source>
</evidence>
<dbReference type="AlphaFoldDB" id="A0A1G1ZRJ8"/>
<keyword evidence="1" id="KW-0812">Transmembrane</keyword>
<protein>
    <recommendedName>
        <fullName evidence="4">Glycosyltransferase RgtA/B/C/D-like domain-containing protein</fullName>
    </recommendedName>
</protein>
<feature type="transmembrane region" description="Helical" evidence="1">
    <location>
        <begin position="336"/>
        <end position="356"/>
    </location>
</feature>
<dbReference type="EMBL" id="MHJL01000030">
    <property type="protein sequence ID" value="OGY67085.1"/>
    <property type="molecule type" value="Genomic_DNA"/>
</dbReference>
<dbReference type="Proteomes" id="UP000177690">
    <property type="component" value="Unassembled WGS sequence"/>
</dbReference>
<feature type="transmembrane region" description="Helical" evidence="1">
    <location>
        <begin position="215"/>
        <end position="230"/>
    </location>
</feature>
<keyword evidence="1" id="KW-1133">Transmembrane helix</keyword>
<sequence length="629" mass="73047">MGLLNRRFNYLLIGIAILVGLLYVGPSLMVWKNFNASGNEFVLANFKNSAAIQQYLQRAREIYDGHWPPAEIYGLQPSVTVQNPLPSTLFAAFIFLVGGNMNIAYLGVLFVFSIIIFLLFYFLGKALFSSRLWAIFFSLVAVLTTMANIAKEIPFLPLNFTEFQGRFINEFIPIIRTQIYQLPLFRFDEPLLTYPIFLSAILFFYLFWQNPSRPRAVLSGFFTGLLFYTYFHHWVYWLIVLGLLFLYVLFFQRSNKVLVRNYLVIFGVLAVTVIPYFTNYILFSQMPDSQDFAFREGLVYGRGIGIVRENIVDYLTYFGMAALIYFVYWKRDRQKAILFLALVAAMIIAWNVQLVTGMVPIPGFFRRPINLASFLIFFDLLFALVKKLEFRWPSMKKWFVVAMVFLAFLVVLKKTINVFALGCCMQTEVAEENRLPNEVVQSWQWINDNLVGEPVIVSPSGTSSMYLPAYTSARPFLPTGFITTLSMRDVEDRFLLVHKLFGISKEFLRERLMGKLPLNCDVRECYPDDSNNLNGSFDVLYGYYFEGKYGSLKAWLAGPDAHMRQKEALKIEELLDRYGKLNVSWKDIDEEYVYIGPWERQIIGEDFLLPRNFELVYKNSLVAIYKIFR</sequence>
<feature type="transmembrane region" description="Helical" evidence="1">
    <location>
        <begin position="397"/>
        <end position="416"/>
    </location>
</feature>
<reference evidence="2 3" key="1">
    <citation type="journal article" date="2016" name="Nat. Commun.">
        <title>Thousands of microbial genomes shed light on interconnected biogeochemical processes in an aquifer system.</title>
        <authorList>
            <person name="Anantharaman K."/>
            <person name="Brown C.T."/>
            <person name="Hug L.A."/>
            <person name="Sharon I."/>
            <person name="Castelle C.J."/>
            <person name="Probst A.J."/>
            <person name="Thomas B.C."/>
            <person name="Singh A."/>
            <person name="Wilkins M.J."/>
            <person name="Karaoz U."/>
            <person name="Brodie E.L."/>
            <person name="Williams K.H."/>
            <person name="Hubbard S.S."/>
            <person name="Banfield J.F."/>
        </authorList>
    </citation>
    <scope>NUCLEOTIDE SEQUENCE [LARGE SCALE GENOMIC DNA]</scope>
</reference>
<keyword evidence="1" id="KW-0472">Membrane</keyword>
<evidence type="ECO:0000313" key="3">
    <source>
        <dbReference type="Proteomes" id="UP000177690"/>
    </source>
</evidence>
<evidence type="ECO:0008006" key="4">
    <source>
        <dbReference type="Google" id="ProtNLM"/>
    </source>
</evidence>
<organism evidence="2 3">
    <name type="scientific">Candidatus Harrisonbacteria bacterium RIFCSPLOWO2_02_FULL_41_13b</name>
    <dbReference type="NCBI Taxonomy" id="1798409"/>
    <lineage>
        <taxon>Bacteria</taxon>
        <taxon>Candidatus Harrisoniibacteriota</taxon>
    </lineage>
</organism>
<feature type="transmembrane region" description="Helical" evidence="1">
    <location>
        <begin position="368"/>
        <end position="385"/>
    </location>
</feature>
<feature type="transmembrane region" description="Helical" evidence="1">
    <location>
        <begin position="236"/>
        <end position="251"/>
    </location>
</feature>